<organism evidence="1 2">
    <name type="scientific">Pollutimonas subterranea</name>
    <dbReference type="NCBI Taxonomy" id="2045210"/>
    <lineage>
        <taxon>Bacteria</taxon>
        <taxon>Pseudomonadati</taxon>
        <taxon>Pseudomonadota</taxon>
        <taxon>Betaproteobacteria</taxon>
        <taxon>Burkholderiales</taxon>
        <taxon>Alcaligenaceae</taxon>
        <taxon>Pollutimonas</taxon>
    </lineage>
</organism>
<dbReference type="Gene3D" id="3.40.50.720">
    <property type="entry name" value="NAD(P)-binding Rossmann-like Domain"/>
    <property type="match status" value="1"/>
</dbReference>
<dbReference type="SUPFAM" id="SSF51735">
    <property type="entry name" value="NAD(P)-binding Rossmann-fold domains"/>
    <property type="match status" value="1"/>
</dbReference>
<protein>
    <submittedName>
        <fullName evidence="1">Ornithine cyclodeaminase</fullName>
    </submittedName>
</protein>
<dbReference type="NCBIfam" id="NF045512">
    <property type="entry name" value="PyrPipCarbRedLhpI"/>
    <property type="match status" value="1"/>
</dbReference>
<reference evidence="1 2" key="1">
    <citation type="submission" date="2017-10" db="EMBL/GenBank/DDBJ databases">
        <title>Two draft genome sequences of Pusillimonas sp. strains isolated from a nitrate- and radionuclide-contaminated groundwater in Russia.</title>
        <authorList>
            <person name="Grouzdev D.S."/>
            <person name="Tourova T.P."/>
            <person name="Goeva M.A."/>
            <person name="Babich T.L."/>
            <person name="Sokolova D.S."/>
            <person name="Abdullin R."/>
            <person name="Poltaraus A.B."/>
            <person name="Toshchakov S.V."/>
            <person name="Nazina T.N."/>
        </authorList>
    </citation>
    <scope>NUCLEOTIDE SEQUENCE [LARGE SCALE GENOMIC DNA]</scope>
    <source>
        <strain evidence="1 2">JR1/69-3-13</strain>
    </source>
</reference>
<dbReference type="InterPro" id="IPR053444">
    <property type="entry name" value="Pyr2C_reductase-like"/>
</dbReference>
<sequence length="304" mass="31757">MPNSSVTVFNAEQTAQLLDFPGLLDALAIATVEYVNGAIHAPERQALPFPQGGVMLSMPATAHDIGIHKLVNVVPGNRVRDLPTISGIVSVYDGQTGQAQFVLDGPTVTARRTAAVSMLGLKTFLPCDPECVVLVGTGTQSVGHVIALAAIFPGLQVIVVGTSPEKAQAFVDAHHHLPLHLRGATAVPHDADAVITLTTSATPVYTQPAKAGVLIIGVGAFRPELAEIGANTLMSSQIYVDDPAGARHEAGDLIQANVDWTRVRSLSDALTGGVRHDEPIVFKTVGCAAWDLAAARCALRAINL</sequence>
<dbReference type="InterPro" id="IPR036291">
    <property type="entry name" value="NAD(P)-bd_dom_sf"/>
</dbReference>
<dbReference type="AlphaFoldDB" id="A0A2N4U5T2"/>
<dbReference type="InterPro" id="IPR003462">
    <property type="entry name" value="ODC_Mu_crystall"/>
</dbReference>
<dbReference type="GO" id="GO:0005737">
    <property type="term" value="C:cytoplasm"/>
    <property type="evidence" value="ECO:0007669"/>
    <property type="project" value="TreeGrafter"/>
</dbReference>
<evidence type="ECO:0000313" key="1">
    <source>
        <dbReference type="EMBL" id="PLC50357.1"/>
    </source>
</evidence>
<evidence type="ECO:0000313" key="2">
    <source>
        <dbReference type="Proteomes" id="UP000234190"/>
    </source>
</evidence>
<gene>
    <name evidence="1" type="ORF">CR159_07810</name>
</gene>
<proteinExistence type="predicted"/>
<dbReference type="Pfam" id="PF02423">
    <property type="entry name" value="OCD_Mu_crystall"/>
    <property type="match status" value="1"/>
</dbReference>
<accession>A0A2N4U5T2</accession>
<dbReference type="RefSeq" id="WP_102073460.1">
    <property type="nucleotide sequence ID" value="NZ_PDNW01000005.1"/>
</dbReference>
<dbReference type="Gene3D" id="3.30.1780.10">
    <property type="entry name" value="ornithine cyclodeaminase, domain 1"/>
    <property type="match status" value="1"/>
</dbReference>
<dbReference type="InterPro" id="IPR023401">
    <property type="entry name" value="ODC_N"/>
</dbReference>
<dbReference type="NCBIfam" id="NF005603">
    <property type="entry name" value="PRK07340.1"/>
    <property type="match status" value="1"/>
</dbReference>
<dbReference type="EMBL" id="PDNW01000005">
    <property type="protein sequence ID" value="PLC50357.1"/>
    <property type="molecule type" value="Genomic_DNA"/>
</dbReference>
<dbReference type="PANTHER" id="PTHR13812">
    <property type="entry name" value="KETIMINE REDUCTASE MU-CRYSTALLIN"/>
    <property type="match status" value="1"/>
</dbReference>
<name>A0A2N4U5T2_9BURK</name>
<keyword evidence="2" id="KW-1185">Reference proteome</keyword>
<dbReference type="Proteomes" id="UP000234190">
    <property type="component" value="Unassembled WGS sequence"/>
</dbReference>
<dbReference type="OrthoDB" id="5293744at2"/>
<dbReference type="PANTHER" id="PTHR13812:SF19">
    <property type="entry name" value="KETIMINE REDUCTASE MU-CRYSTALLIN"/>
    <property type="match status" value="1"/>
</dbReference>
<comment type="caution">
    <text evidence="1">The sequence shown here is derived from an EMBL/GenBank/DDBJ whole genome shotgun (WGS) entry which is preliminary data.</text>
</comment>
<dbReference type="PIRSF" id="PIRSF001439">
    <property type="entry name" value="CryM"/>
    <property type="match status" value="1"/>
</dbReference>